<evidence type="ECO:0000313" key="3">
    <source>
        <dbReference type="Proteomes" id="UP000287651"/>
    </source>
</evidence>
<protein>
    <submittedName>
        <fullName evidence="2">Uncharacterized protein</fullName>
    </submittedName>
</protein>
<dbReference type="Proteomes" id="UP000287651">
    <property type="component" value="Unassembled WGS sequence"/>
</dbReference>
<dbReference type="AlphaFoldDB" id="A0A426Y3Y3"/>
<evidence type="ECO:0000256" key="1">
    <source>
        <dbReference type="SAM" id="MobiDB-lite"/>
    </source>
</evidence>
<accession>A0A426Y3Y3</accession>
<sequence>MGSGPLGTLLLQALRGSKLLFMVSISLDRATTATGADGSVPPLFVDAGRKSSIHKKHTRPVAKALVDLPPPIPFLSSSSPSPKDRSRKSKARERGVRAFGNAVSLLVTYESSLKRWGGGNFGALLYNRKVNAKRNTIRRIPCLGPKMVPRTALYAWLCVGAQNCSCSAQTCVF</sequence>
<organism evidence="2 3">
    <name type="scientific">Ensete ventricosum</name>
    <name type="common">Abyssinian banana</name>
    <name type="synonym">Musa ensete</name>
    <dbReference type="NCBI Taxonomy" id="4639"/>
    <lineage>
        <taxon>Eukaryota</taxon>
        <taxon>Viridiplantae</taxon>
        <taxon>Streptophyta</taxon>
        <taxon>Embryophyta</taxon>
        <taxon>Tracheophyta</taxon>
        <taxon>Spermatophyta</taxon>
        <taxon>Magnoliopsida</taxon>
        <taxon>Liliopsida</taxon>
        <taxon>Zingiberales</taxon>
        <taxon>Musaceae</taxon>
        <taxon>Ensete</taxon>
    </lineage>
</organism>
<proteinExistence type="predicted"/>
<name>A0A426Y3Y3_ENSVE</name>
<evidence type="ECO:0000313" key="2">
    <source>
        <dbReference type="EMBL" id="RRT46453.1"/>
    </source>
</evidence>
<reference evidence="2 3" key="1">
    <citation type="journal article" date="2014" name="Agronomy (Basel)">
        <title>A Draft Genome Sequence for Ensete ventricosum, the Drought-Tolerant Tree Against Hunger.</title>
        <authorList>
            <person name="Harrison J."/>
            <person name="Moore K.A."/>
            <person name="Paszkiewicz K."/>
            <person name="Jones T."/>
            <person name="Grant M."/>
            <person name="Ambacheew D."/>
            <person name="Muzemil S."/>
            <person name="Studholme D.J."/>
        </authorList>
    </citation>
    <scope>NUCLEOTIDE SEQUENCE [LARGE SCALE GENOMIC DNA]</scope>
</reference>
<gene>
    <name evidence="2" type="ORF">B296_00053838</name>
</gene>
<dbReference type="EMBL" id="AMZH03015191">
    <property type="protein sequence ID" value="RRT46453.1"/>
    <property type="molecule type" value="Genomic_DNA"/>
</dbReference>
<comment type="caution">
    <text evidence="2">The sequence shown here is derived from an EMBL/GenBank/DDBJ whole genome shotgun (WGS) entry which is preliminary data.</text>
</comment>
<feature type="region of interest" description="Disordered" evidence="1">
    <location>
        <begin position="73"/>
        <end position="93"/>
    </location>
</feature>